<comment type="similarity">
    <text evidence="1">Belongs to the short-chain dehydrogenases/reductases (SDR) family.</text>
</comment>
<gene>
    <name evidence="4" type="ORF">NC99_46160</name>
</gene>
<dbReference type="Pfam" id="PF00596">
    <property type="entry name" value="Aldolase_II"/>
    <property type="match status" value="1"/>
</dbReference>
<dbReference type="PROSITE" id="PS00061">
    <property type="entry name" value="ADH_SHORT"/>
    <property type="match status" value="1"/>
</dbReference>
<dbReference type="PRINTS" id="PR00081">
    <property type="entry name" value="GDHRDH"/>
</dbReference>
<keyword evidence="5" id="KW-1185">Reference proteome</keyword>
<name>A0A0L8V2C3_9BACT</name>
<dbReference type="GO" id="GO:0016491">
    <property type="term" value="F:oxidoreductase activity"/>
    <property type="evidence" value="ECO:0007669"/>
    <property type="project" value="UniProtKB-KW"/>
</dbReference>
<dbReference type="AlphaFoldDB" id="A0A0L8V2C3"/>
<dbReference type="InterPro" id="IPR001303">
    <property type="entry name" value="Aldolase_II/adducin_N"/>
</dbReference>
<proteinExistence type="inferred from homology"/>
<feature type="domain" description="Class II aldolase/adducin N-terminal" evidence="3">
    <location>
        <begin position="12"/>
        <end position="213"/>
    </location>
</feature>
<dbReference type="InterPro" id="IPR036291">
    <property type="entry name" value="NAD(P)-bd_dom_sf"/>
</dbReference>
<evidence type="ECO:0000259" key="3">
    <source>
        <dbReference type="SMART" id="SM01007"/>
    </source>
</evidence>
<dbReference type="Pfam" id="PF00106">
    <property type="entry name" value="adh_short"/>
    <property type="match status" value="1"/>
</dbReference>
<dbReference type="Gene3D" id="3.40.50.720">
    <property type="entry name" value="NAD(P)-binding Rossmann-like Domain"/>
    <property type="match status" value="1"/>
</dbReference>
<evidence type="ECO:0000256" key="2">
    <source>
        <dbReference type="ARBA" id="ARBA00023002"/>
    </source>
</evidence>
<dbReference type="InterPro" id="IPR036409">
    <property type="entry name" value="Aldolase_II/adducin_N_sf"/>
</dbReference>
<sequence length="660" mass="72693">MEFKKMEQGLKDLIEVSQFYGKQKDFVLAGGGNTSYKNDQYLWVKASGFSLATIGEAGFAKLDRSQLEEITNKTYSDDPLKREDEIVKDLMKSRVEPEKGQRPSVETSFHNLMDFSLVVHTHSTKVNGLMCSEQAAEKTAELFGDEVIYIAYEDPGYILFKVVEKAVVNYRKEKGKEPGIIFLQNHGVFVGGNSVAEIHSSYQMIDEKLDAVYGTEPANENLPVNPIADQIIPAVRMMVSKESLKAVRLANTTLFDKYLQKENLPAISVPFTPDGIVYANSAFVYGEFKGDAEAFLEDIQQKINQYEQEKGKLPKVIFASGLGVMVIADHAEGAEILVDVVTDHCRIAQFAESFGGHHPMTPAQIAFIESWEVEQYRSKISLGGTAGRADRKVIIVTGGAQGFGAGIVEHLMEHGANVVIADLNAEKGQEFAGTLNAVKRKNKALFVQTDVSKAESVENLVRETVINFGGLDTFISNAGILRAGGLDEMTPETFELMTKVNYSAYFICSKYASAVMKLQNQFKPDHFTDIIQINSKSGLKGSNKNFAYAGGKFGGIGLTQSFALELMPYKIKVNSICPGNFFDGPLWADPENGLFVQYLRAGKVPGAKTLEDVKHFYEAQVPAGRGCTPLDVMRAIFYVMEQEYETGQAVPVTGGQNMLN</sequence>
<dbReference type="PATRIC" id="fig|1409788.3.peg.4725"/>
<dbReference type="PANTHER" id="PTHR43639">
    <property type="entry name" value="OXIDOREDUCTASE, SHORT-CHAIN DEHYDROGENASE/REDUCTASE FAMILY (AFU_ORTHOLOGUE AFUA_5G02870)"/>
    <property type="match status" value="1"/>
</dbReference>
<dbReference type="Proteomes" id="UP000036958">
    <property type="component" value="Unassembled WGS sequence"/>
</dbReference>
<protein>
    <recommendedName>
        <fullName evidence="3">Class II aldolase/adducin N-terminal domain-containing protein</fullName>
    </recommendedName>
</protein>
<dbReference type="STRING" id="1409788.NC99_46160"/>
<dbReference type="EMBL" id="LGIA01000224">
    <property type="protein sequence ID" value="KOH42528.1"/>
    <property type="molecule type" value="Genomic_DNA"/>
</dbReference>
<dbReference type="SMART" id="SM01007">
    <property type="entry name" value="Aldolase_II"/>
    <property type="match status" value="1"/>
</dbReference>
<evidence type="ECO:0000313" key="5">
    <source>
        <dbReference type="Proteomes" id="UP000036958"/>
    </source>
</evidence>
<comment type="caution">
    <text evidence="4">The sequence shown here is derived from an EMBL/GenBank/DDBJ whole genome shotgun (WGS) entry which is preliminary data.</text>
</comment>
<accession>A0A0L8V2C3</accession>
<dbReference type="InterPro" id="IPR002347">
    <property type="entry name" value="SDR_fam"/>
</dbReference>
<organism evidence="4 5">
    <name type="scientific">Sunxiuqinia dokdonensis</name>
    <dbReference type="NCBI Taxonomy" id="1409788"/>
    <lineage>
        <taxon>Bacteria</taxon>
        <taxon>Pseudomonadati</taxon>
        <taxon>Bacteroidota</taxon>
        <taxon>Bacteroidia</taxon>
        <taxon>Marinilabiliales</taxon>
        <taxon>Prolixibacteraceae</taxon>
        <taxon>Sunxiuqinia</taxon>
    </lineage>
</organism>
<dbReference type="SUPFAM" id="SSF53639">
    <property type="entry name" value="AraD/HMP-PK domain-like"/>
    <property type="match status" value="1"/>
</dbReference>
<dbReference type="Gene3D" id="3.40.225.10">
    <property type="entry name" value="Class II aldolase/adducin N-terminal domain"/>
    <property type="match status" value="1"/>
</dbReference>
<evidence type="ECO:0000256" key="1">
    <source>
        <dbReference type="ARBA" id="ARBA00006484"/>
    </source>
</evidence>
<keyword evidence="2" id="KW-0560">Oxidoreductase</keyword>
<evidence type="ECO:0000313" key="4">
    <source>
        <dbReference type="EMBL" id="KOH42528.1"/>
    </source>
</evidence>
<dbReference type="SUPFAM" id="SSF51735">
    <property type="entry name" value="NAD(P)-binding Rossmann-fold domains"/>
    <property type="match status" value="1"/>
</dbReference>
<reference evidence="5" key="1">
    <citation type="submission" date="2015-07" db="EMBL/GenBank/DDBJ databases">
        <title>Genome sequencing of Sunxiuqinia dokdonensis strain SK.</title>
        <authorList>
            <person name="Ahn S."/>
            <person name="Kim B.-C."/>
        </authorList>
    </citation>
    <scope>NUCLEOTIDE SEQUENCE [LARGE SCALE GENOMIC DNA]</scope>
    <source>
        <strain evidence="5">SK</strain>
    </source>
</reference>
<dbReference type="InterPro" id="IPR020904">
    <property type="entry name" value="Sc_DH/Rdtase_CS"/>
</dbReference>
<dbReference type="PANTHER" id="PTHR43639:SF1">
    <property type="entry name" value="SHORT-CHAIN DEHYDROGENASE_REDUCTASE FAMILY PROTEIN"/>
    <property type="match status" value="1"/>
</dbReference>